<proteinExistence type="predicted"/>
<dbReference type="Proteomes" id="UP000289738">
    <property type="component" value="Chromosome B05"/>
</dbReference>
<dbReference type="EMBL" id="SDMP01000015">
    <property type="protein sequence ID" value="RYR07376.1"/>
    <property type="molecule type" value="Genomic_DNA"/>
</dbReference>
<accession>A0A444YZN2</accession>
<organism evidence="1 2">
    <name type="scientific">Arachis hypogaea</name>
    <name type="common">Peanut</name>
    <dbReference type="NCBI Taxonomy" id="3818"/>
    <lineage>
        <taxon>Eukaryota</taxon>
        <taxon>Viridiplantae</taxon>
        <taxon>Streptophyta</taxon>
        <taxon>Embryophyta</taxon>
        <taxon>Tracheophyta</taxon>
        <taxon>Spermatophyta</taxon>
        <taxon>Magnoliopsida</taxon>
        <taxon>eudicotyledons</taxon>
        <taxon>Gunneridae</taxon>
        <taxon>Pentapetalae</taxon>
        <taxon>rosids</taxon>
        <taxon>fabids</taxon>
        <taxon>Fabales</taxon>
        <taxon>Fabaceae</taxon>
        <taxon>Papilionoideae</taxon>
        <taxon>50 kb inversion clade</taxon>
        <taxon>dalbergioids sensu lato</taxon>
        <taxon>Dalbergieae</taxon>
        <taxon>Pterocarpus clade</taxon>
        <taxon>Arachis</taxon>
    </lineage>
</organism>
<reference evidence="1 2" key="1">
    <citation type="submission" date="2019-01" db="EMBL/GenBank/DDBJ databases">
        <title>Sequencing of cultivated peanut Arachis hypogaea provides insights into genome evolution and oil improvement.</title>
        <authorList>
            <person name="Chen X."/>
        </authorList>
    </citation>
    <scope>NUCLEOTIDE SEQUENCE [LARGE SCALE GENOMIC DNA]</scope>
    <source>
        <strain evidence="2">cv. Fuhuasheng</strain>
        <tissue evidence="1">Leaves</tissue>
    </source>
</reference>
<gene>
    <name evidence="1" type="ORF">Ahy_B05g074718</name>
</gene>
<name>A0A444YZN2_ARAHY</name>
<protein>
    <recommendedName>
        <fullName evidence="3">Zinc finger GRF-type domain-containing protein</fullName>
    </recommendedName>
</protein>
<keyword evidence="2" id="KW-1185">Reference proteome</keyword>
<evidence type="ECO:0000313" key="1">
    <source>
        <dbReference type="EMBL" id="RYR07376.1"/>
    </source>
</evidence>
<evidence type="ECO:0000313" key="2">
    <source>
        <dbReference type="Proteomes" id="UP000289738"/>
    </source>
</evidence>
<evidence type="ECO:0008006" key="3">
    <source>
        <dbReference type="Google" id="ProtNLM"/>
    </source>
</evidence>
<dbReference type="AlphaFoldDB" id="A0A444YZN2"/>
<sequence>MALTVEQQDDSKKCTTLVLVLFSVTGALTPLVTWPNVATLDTLTSTTEANPNKPFFGCPNYNVNGKRWCDLFVWADIGEEDLEERVISTVDGDQARVDLAWRVGKLEAEPGVGTNFKKLASLKDVAELAPCNGSIVTDPDGGGEDLLLVCNLDGLAENGVSSSAGAVGFIVGFITNHSKLIMVTLNINSNFIPLNNFW</sequence>
<comment type="caution">
    <text evidence="1">The sequence shown here is derived from an EMBL/GenBank/DDBJ whole genome shotgun (WGS) entry which is preliminary data.</text>
</comment>